<dbReference type="EMBL" id="ASRX01000088">
    <property type="protein sequence ID" value="EYF01098.1"/>
    <property type="molecule type" value="Genomic_DNA"/>
</dbReference>
<dbReference type="OrthoDB" id="5494414at2"/>
<protein>
    <submittedName>
        <fullName evidence="1">Uncharacterized protein</fullName>
    </submittedName>
</protein>
<organism evidence="1 2">
    <name type="scientific">Chondromyces apiculatus DSM 436</name>
    <dbReference type="NCBI Taxonomy" id="1192034"/>
    <lineage>
        <taxon>Bacteria</taxon>
        <taxon>Pseudomonadati</taxon>
        <taxon>Myxococcota</taxon>
        <taxon>Polyangia</taxon>
        <taxon>Polyangiales</taxon>
        <taxon>Polyangiaceae</taxon>
        <taxon>Chondromyces</taxon>
    </lineage>
</organism>
<dbReference type="Proteomes" id="UP000019678">
    <property type="component" value="Unassembled WGS sequence"/>
</dbReference>
<dbReference type="AlphaFoldDB" id="A0A017SVV4"/>
<evidence type="ECO:0000313" key="1">
    <source>
        <dbReference type="EMBL" id="EYF01098.1"/>
    </source>
</evidence>
<name>A0A017SVV4_9BACT</name>
<accession>A0A017SVV4</accession>
<keyword evidence="2" id="KW-1185">Reference proteome</keyword>
<proteinExistence type="predicted"/>
<evidence type="ECO:0000313" key="2">
    <source>
        <dbReference type="Proteomes" id="UP000019678"/>
    </source>
</evidence>
<reference evidence="1 2" key="1">
    <citation type="submission" date="2013-05" db="EMBL/GenBank/DDBJ databases">
        <title>Genome assembly of Chondromyces apiculatus DSM 436.</title>
        <authorList>
            <person name="Sharma G."/>
            <person name="Khatri I."/>
            <person name="Kaur C."/>
            <person name="Mayilraj S."/>
            <person name="Subramanian S."/>
        </authorList>
    </citation>
    <scope>NUCLEOTIDE SEQUENCE [LARGE SCALE GENOMIC DNA]</scope>
    <source>
        <strain evidence="1 2">DSM 436</strain>
    </source>
</reference>
<sequence length="438" mass="45358">MNPSPPSSSVDRGGPRWRRFARATALALAVCAPLAVWGPGCLLGGFEQVGNAPPTDNDAGTDAGSDADVEPTCERVLIPEPPDPSTESAGDQGFVVAFRTIDLGESPASNPIGFDLDRTCSCQGEGLSCTPLGGEPGLDINDPFREGVGCDLGGGVDNAANSIFSIVRLASNGDFGSSFYSQQIERGAWSILLRVSGYNNSLNDPKVRLDWFIASDFIPPPDPPPDPSIPPAPAWEGADRWSVQSDNVMGGDVNAPAYSDELAYVADGVLVGAVPSLPIRLGDPGAANGGSPDDMGATMELTLSGAFIVAELGFVPPSTDFVITKGRVAGRIGLKDVFRGIGSYRDSDQQPYCKDSPFYGTAKSQLCAAADMHLIPAGRTVPCDALSLGIAFTAVKVQAIMDVAEPSLPPAASCDPGEDPAEDCCLKPGETICPVASP</sequence>
<dbReference type="RefSeq" id="WP_044249953.1">
    <property type="nucleotide sequence ID" value="NZ_ASRX01000088.1"/>
</dbReference>
<comment type="caution">
    <text evidence="1">The sequence shown here is derived from an EMBL/GenBank/DDBJ whole genome shotgun (WGS) entry which is preliminary data.</text>
</comment>
<gene>
    <name evidence="1" type="ORF">CAP_8603</name>
</gene>